<proteinExistence type="predicted"/>
<dbReference type="PANTHER" id="PTHR15510">
    <property type="entry name" value="SPERM-ASSOCIATED ANTIGEN 8"/>
    <property type="match status" value="1"/>
</dbReference>
<dbReference type="KEGG" id="ngi:103741535"/>
<keyword evidence="3" id="KW-1185">Reference proteome</keyword>
<reference evidence="2" key="2">
    <citation type="submission" date="2025-09" db="UniProtKB">
        <authorList>
            <consortium name="Ensembl"/>
        </authorList>
    </citation>
    <scope>IDENTIFICATION</scope>
</reference>
<dbReference type="GO" id="GO:0030317">
    <property type="term" value="P:flagellated sperm motility"/>
    <property type="evidence" value="ECO:0007669"/>
    <property type="project" value="Ensembl"/>
</dbReference>
<dbReference type="GeneTree" id="ENSGT00640000091617"/>
<gene>
    <name evidence="2" type="primary">Spag8</name>
</gene>
<dbReference type="OrthoDB" id="2120499at2759"/>
<dbReference type="GO" id="GO:0005654">
    <property type="term" value="C:nucleoplasm"/>
    <property type="evidence" value="ECO:0007669"/>
    <property type="project" value="Ensembl"/>
</dbReference>
<evidence type="ECO:0000313" key="2">
    <source>
        <dbReference type="Ensembl" id="ENSNGAP00000006385.1"/>
    </source>
</evidence>
<dbReference type="GeneID" id="103741535"/>
<sequence length="437" mass="47761">METNESEGSRARSLDVLPSSEGLETTSEPISSSDGGPRSGLEAITSADALCTKSPEPCSVLTDPSSASLVEATCSGSHQRGHGRFGFQPLYVSYIARNPCPTSDLSSTPVPASSDPGHSSVASSGPVSGSLLSCCPGLGSKPGKGSDPAPRAGPASGPGHKVNSSTPQRFRSLPPDLPPDSNSWIHHCQWEPQNQSWKPLQVTEPGARGPWKPPVAERKPEFLCETLPRGQCLLYNWEEERATNHLDHIPRLQDGSESFFFRHGHQGLLSMQLQSPMPSSTTHKDSYQPPRNIGQPLRGKREAMLEMLLHHQICKEVRAEQEPTKKLFEAESVTHRDYQIELVEAGPPAPTKPHDYLQEQPETFWIQRAPQLKGVNNIRTLDTPFRKNCSFSTPVPLSLGQPFPYEPENFSHRMEVMSSLACQEGGQRCGGERTTPV</sequence>
<dbReference type="CTD" id="26206"/>
<evidence type="ECO:0000256" key="1">
    <source>
        <dbReference type="SAM" id="MobiDB-lite"/>
    </source>
</evidence>
<feature type="compositionally biased region" description="Polar residues" evidence="1">
    <location>
        <begin position="102"/>
        <end position="111"/>
    </location>
</feature>
<evidence type="ECO:0000313" key="3">
    <source>
        <dbReference type="Proteomes" id="UP000694381"/>
    </source>
</evidence>
<dbReference type="Ensembl" id="ENSNGAT00000011423.1">
    <property type="protein sequence ID" value="ENSNGAP00000006385.1"/>
    <property type="gene ID" value="ENSNGAG00000009517.1"/>
</dbReference>
<organism evidence="2 3">
    <name type="scientific">Nannospalax galili</name>
    <name type="common">Northern Israeli blind subterranean mole rat</name>
    <name type="synonym">Spalax galili</name>
    <dbReference type="NCBI Taxonomy" id="1026970"/>
    <lineage>
        <taxon>Eukaryota</taxon>
        <taxon>Metazoa</taxon>
        <taxon>Chordata</taxon>
        <taxon>Craniata</taxon>
        <taxon>Vertebrata</taxon>
        <taxon>Euteleostomi</taxon>
        <taxon>Mammalia</taxon>
        <taxon>Eutheria</taxon>
        <taxon>Euarchontoglires</taxon>
        <taxon>Glires</taxon>
        <taxon>Rodentia</taxon>
        <taxon>Myomorpha</taxon>
        <taxon>Muroidea</taxon>
        <taxon>Spalacidae</taxon>
        <taxon>Spalacinae</taxon>
        <taxon>Nannospalax</taxon>
    </lineage>
</organism>
<dbReference type="OMA" id="HCLLYNW"/>
<reference evidence="2" key="1">
    <citation type="submission" date="2025-08" db="UniProtKB">
        <authorList>
            <consortium name="Ensembl"/>
        </authorList>
    </citation>
    <scope>IDENTIFICATION</scope>
</reference>
<dbReference type="GO" id="GO:0036126">
    <property type="term" value="C:sperm flagellum"/>
    <property type="evidence" value="ECO:0007669"/>
    <property type="project" value="Ensembl"/>
</dbReference>
<name>A0A8C6QMV1_NANGA</name>
<dbReference type="GO" id="GO:0160111">
    <property type="term" value="C:axonemal A tubule inner sheath"/>
    <property type="evidence" value="ECO:0007669"/>
    <property type="project" value="Ensembl"/>
</dbReference>
<dbReference type="Pfam" id="PF22584">
    <property type="entry name" value="CFAP143"/>
    <property type="match status" value="1"/>
</dbReference>
<protein>
    <submittedName>
        <fullName evidence="2">Sperm associated antigen 8</fullName>
    </submittedName>
</protein>
<dbReference type="GO" id="GO:0001673">
    <property type="term" value="C:male germ cell nucleus"/>
    <property type="evidence" value="ECO:0007669"/>
    <property type="project" value="Ensembl"/>
</dbReference>
<dbReference type="InterPro" id="IPR026124">
    <property type="entry name" value="Sperm-assoc_Ag8"/>
</dbReference>
<dbReference type="RefSeq" id="XP_008840587.1">
    <property type="nucleotide sequence ID" value="XM_008842365.3"/>
</dbReference>
<dbReference type="GO" id="GO:0045944">
    <property type="term" value="P:positive regulation of transcription by RNA polymerase II"/>
    <property type="evidence" value="ECO:0007669"/>
    <property type="project" value="Ensembl"/>
</dbReference>
<accession>A0A8C6QMV1</accession>
<feature type="region of interest" description="Disordered" evidence="1">
    <location>
        <begin position="139"/>
        <end position="183"/>
    </location>
</feature>
<feature type="region of interest" description="Disordered" evidence="1">
    <location>
        <begin position="102"/>
        <end position="125"/>
    </location>
</feature>
<feature type="region of interest" description="Disordered" evidence="1">
    <location>
        <begin position="1"/>
        <end position="44"/>
    </location>
</feature>
<dbReference type="Proteomes" id="UP000694381">
    <property type="component" value="Unassembled WGS sequence"/>
</dbReference>
<feature type="compositionally biased region" description="Low complexity" evidence="1">
    <location>
        <begin position="145"/>
        <end position="159"/>
    </location>
</feature>
<dbReference type="GO" id="GO:0008017">
    <property type="term" value="F:microtubule binding"/>
    <property type="evidence" value="ECO:0007669"/>
    <property type="project" value="InterPro"/>
</dbReference>
<feature type="compositionally biased region" description="Polar residues" evidence="1">
    <location>
        <begin position="22"/>
        <end position="34"/>
    </location>
</feature>
<dbReference type="GO" id="GO:0005829">
    <property type="term" value="C:cytosol"/>
    <property type="evidence" value="ECO:0007669"/>
    <property type="project" value="Ensembl"/>
</dbReference>
<dbReference type="AlphaFoldDB" id="A0A8C6QMV1"/>
<dbReference type="PANTHER" id="PTHR15510:SF5">
    <property type="entry name" value="SPERM-ASSOCIATED ANTIGEN 8"/>
    <property type="match status" value="1"/>
</dbReference>